<sequence length="284" mass="31382">MEVEQCGQAEKNASVSGSVSFKKGFQILTTTLLSLLLPLSFLLIARLSAAQYLLDSSLYLNDQPLSKLFSVFLYTNPILLHVLVSTVSVSAFLHGLSNGRIVVSSNERQEPVVRPHIYTAWIFICALQILVGLGIEGSIGEGVTGSNFGYERSLVSRVMFFFGLHETMLHWSRTVVKPVVDDTVFGSSREEGWAERVLLAASFSVLWWWRLKDEVEALVVVAEVKRHLLSSVGVADVVGWWLYYLIVAVGMIRVVKGVLRAILLLLPRKAEGNTAVSSANDEKV</sequence>
<dbReference type="OrthoDB" id="1913803at2759"/>
<evidence type="ECO:0000313" key="2">
    <source>
        <dbReference type="Proteomes" id="UP000077755"/>
    </source>
</evidence>
<dbReference type="OMA" id="AWIFLCT"/>
<dbReference type="KEGG" id="dcr:108196269"/>
<name>A0A162AKD4_DAUCS</name>
<reference evidence="1" key="1">
    <citation type="journal article" date="2016" name="Nat. Genet.">
        <title>A high-quality carrot genome assembly provides new insights into carotenoid accumulation and asterid genome evolution.</title>
        <authorList>
            <person name="Iorizzo M."/>
            <person name="Ellison S."/>
            <person name="Senalik D."/>
            <person name="Zeng P."/>
            <person name="Satapoomin P."/>
            <person name="Huang J."/>
            <person name="Bowman M."/>
            <person name="Iovene M."/>
            <person name="Sanseverino W."/>
            <person name="Cavagnaro P."/>
            <person name="Yildiz M."/>
            <person name="Macko-Podgorni A."/>
            <person name="Moranska E."/>
            <person name="Grzebelus E."/>
            <person name="Grzebelus D."/>
            <person name="Ashrafi H."/>
            <person name="Zheng Z."/>
            <person name="Cheng S."/>
            <person name="Spooner D."/>
            <person name="Van Deynze A."/>
            <person name="Simon P."/>
        </authorList>
    </citation>
    <scope>NUCLEOTIDE SEQUENCE</scope>
    <source>
        <tissue evidence="1">Leaf</tissue>
    </source>
</reference>
<gene>
    <name evidence="1" type="ORF">DCAR_0103035</name>
</gene>
<dbReference type="EMBL" id="CP093343">
    <property type="protein sequence ID" value="WOG83857.1"/>
    <property type="molecule type" value="Genomic_DNA"/>
</dbReference>
<dbReference type="PANTHER" id="PTHR37172:SF3">
    <property type="entry name" value="TRANSMEMBRANE PROTEIN"/>
    <property type="match status" value="1"/>
</dbReference>
<dbReference type="PANTHER" id="PTHR37172">
    <property type="entry name" value="TRANSMEMBRANE PROTEIN"/>
    <property type="match status" value="1"/>
</dbReference>
<evidence type="ECO:0000313" key="1">
    <source>
        <dbReference type="EMBL" id="WOG83857.1"/>
    </source>
</evidence>
<accession>A0A162AKD4</accession>
<organism evidence="1 2">
    <name type="scientific">Daucus carota subsp. sativus</name>
    <name type="common">Carrot</name>
    <dbReference type="NCBI Taxonomy" id="79200"/>
    <lineage>
        <taxon>Eukaryota</taxon>
        <taxon>Viridiplantae</taxon>
        <taxon>Streptophyta</taxon>
        <taxon>Embryophyta</taxon>
        <taxon>Tracheophyta</taxon>
        <taxon>Spermatophyta</taxon>
        <taxon>Magnoliopsida</taxon>
        <taxon>eudicotyledons</taxon>
        <taxon>Gunneridae</taxon>
        <taxon>Pentapetalae</taxon>
        <taxon>asterids</taxon>
        <taxon>campanulids</taxon>
        <taxon>Apiales</taxon>
        <taxon>Apiaceae</taxon>
        <taxon>Apioideae</taxon>
        <taxon>Scandiceae</taxon>
        <taxon>Daucinae</taxon>
        <taxon>Daucus</taxon>
        <taxon>Daucus sect. Daucus</taxon>
    </lineage>
</organism>
<proteinExistence type="predicted"/>
<reference evidence="1" key="2">
    <citation type="submission" date="2022-03" db="EMBL/GenBank/DDBJ databases">
        <title>Draft title - Genomic analysis of global carrot germplasm unveils the trajectory of domestication and the origin of high carotenoid orange carrot.</title>
        <authorList>
            <person name="Iorizzo M."/>
            <person name="Ellison S."/>
            <person name="Senalik D."/>
            <person name="Macko-Podgorni A."/>
            <person name="Grzebelus D."/>
            <person name="Bostan H."/>
            <person name="Rolling W."/>
            <person name="Curaba J."/>
            <person name="Simon P."/>
        </authorList>
    </citation>
    <scope>NUCLEOTIDE SEQUENCE</scope>
    <source>
        <tissue evidence="1">Leaf</tissue>
    </source>
</reference>
<dbReference type="Gramene" id="KZN10236">
    <property type="protein sequence ID" value="KZN10236"/>
    <property type="gene ID" value="DCAR_002892"/>
</dbReference>
<keyword evidence="2" id="KW-1185">Reference proteome</keyword>
<dbReference type="Proteomes" id="UP000077755">
    <property type="component" value="Chromosome 1"/>
</dbReference>
<protein>
    <submittedName>
        <fullName evidence="1">Uncharacterized protein</fullName>
    </submittedName>
</protein>
<dbReference type="AlphaFoldDB" id="A0A162AKD4"/>